<dbReference type="OrthoDB" id="552755at2759"/>
<dbReference type="GeneID" id="23562481"/>
<gene>
    <name evidence="2" type="ORF">UMAG_01475</name>
</gene>
<dbReference type="KEGG" id="uma:UMAG_01475"/>
<dbReference type="EMBL" id="CM003142">
    <property type="protein sequence ID" value="KIS70302.1"/>
    <property type="molecule type" value="Genomic_DNA"/>
</dbReference>
<dbReference type="AlphaFoldDB" id="A0A0D1CAC9"/>
<feature type="compositionally biased region" description="Low complexity" evidence="1">
    <location>
        <begin position="189"/>
        <end position="200"/>
    </location>
</feature>
<protein>
    <submittedName>
        <fullName evidence="2">Uncharacterized protein</fullName>
    </submittedName>
</protein>
<dbReference type="InterPro" id="IPR037647">
    <property type="entry name" value="HIRIP3"/>
</dbReference>
<feature type="region of interest" description="Disordered" evidence="1">
    <location>
        <begin position="85"/>
        <end position="124"/>
    </location>
</feature>
<dbReference type="eggNOG" id="ENOG502S0AG">
    <property type="taxonomic scope" value="Eukaryota"/>
</dbReference>
<dbReference type="RefSeq" id="XP_011387533.1">
    <property type="nucleotide sequence ID" value="XM_011389231.1"/>
</dbReference>
<dbReference type="InParanoid" id="A0A0D1CAC9"/>
<dbReference type="VEuPathDB" id="FungiDB:UMAG_01475"/>
<accession>A0A0D1CAC9</accession>
<keyword evidence="3" id="KW-1185">Reference proteome</keyword>
<feature type="compositionally biased region" description="Low complexity" evidence="1">
    <location>
        <begin position="298"/>
        <end position="318"/>
    </location>
</feature>
<evidence type="ECO:0000313" key="3">
    <source>
        <dbReference type="Proteomes" id="UP000000561"/>
    </source>
</evidence>
<proteinExistence type="predicted"/>
<organism evidence="2 3">
    <name type="scientific">Mycosarcoma maydis</name>
    <name type="common">Corn smut fungus</name>
    <name type="synonym">Ustilago maydis</name>
    <dbReference type="NCBI Taxonomy" id="5270"/>
    <lineage>
        <taxon>Eukaryota</taxon>
        <taxon>Fungi</taxon>
        <taxon>Dikarya</taxon>
        <taxon>Basidiomycota</taxon>
        <taxon>Ustilaginomycotina</taxon>
        <taxon>Ustilaginomycetes</taxon>
        <taxon>Ustilaginales</taxon>
        <taxon>Ustilaginaceae</taxon>
        <taxon>Mycosarcoma</taxon>
    </lineage>
</organism>
<dbReference type="PANTHER" id="PTHR15410">
    <property type="entry name" value="HIRA-INTERACTING PROTEIN 3"/>
    <property type="match status" value="1"/>
</dbReference>
<feature type="compositionally biased region" description="Basic and acidic residues" evidence="1">
    <location>
        <begin position="85"/>
        <end position="103"/>
    </location>
</feature>
<reference evidence="2 3" key="1">
    <citation type="journal article" date="2006" name="Nature">
        <title>Insights from the genome of the biotrophic fungal plant pathogen Ustilago maydis.</title>
        <authorList>
            <person name="Kamper J."/>
            <person name="Kahmann R."/>
            <person name="Bolker M."/>
            <person name="Ma L.J."/>
            <person name="Brefort T."/>
            <person name="Saville B.J."/>
            <person name="Banuett F."/>
            <person name="Kronstad J.W."/>
            <person name="Gold S.E."/>
            <person name="Muller O."/>
            <person name="Perlin M.H."/>
            <person name="Wosten H.A."/>
            <person name="de Vries R."/>
            <person name="Ruiz-Herrera J."/>
            <person name="Reynaga-Pena C.G."/>
            <person name="Snetselaar K."/>
            <person name="McCann M."/>
            <person name="Perez-Martin J."/>
            <person name="Feldbrugge M."/>
            <person name="Basse C.W."/>
            <person name="Steinberg G."/>
            <person name="Ibeas J.I."/>
            <person name="Holloman W."/>
            <person name="Guzman P."/>
            <person name="Farman M."/>
            <person name="Stajich J.E."/>
            <person name="Sentandreu R."/>
            <person name="Gonzalez-Prieto J.M."/>
            <person name="Kennell J.C."/>
            <person name="Molina L."/>
            <person name="Schirawski J."/>
            <person name="Mendoza-Mendoza A."/>
            <person name="Greilinger D."/>
            <person name="Munch K."/>
            <person name="Rossel N."/>
            <person name="Scherer M."/>
            <person name="Vranes M."/>
            <person name="Ladendorf O."/>
            <person name="Vincon V."/>
            <person name="Fuchs U."/>
            <person name="Sandrock B."/>
            <person name="Meng S."/>
            <person name="Ho E.C."/>
            <person name="Cahill M.J."/>
            <person name="Boyce K.J."/>
            <person name="Klose J."/>
            <person name="Klosterman S.J."/>
            <person name="Deelstra H.J."/>
            <person name="Ortiz-Castellanos L."/>
            <person name="Li W."/>
            <person name="Sanchez-Alonso P."/>
            <person name="Schreier P.H."/>
            <person name="Hauser-Hahn I."/>
            <person name="Vaupel M."/>
            <person name="Koopmann E."/>
            <person name="Friedrich G."/>
            <person name="Voss H."/>
            <person name="Schluter T."/>
            <person name="Margolis J."/>
            <person name="Platt D."/>
            <person name="Swimmer C."/>
            <person name="Gnirke A."/>
            <person name="Chen F."/>
            <person name="Vysotskaia V."/>
            <person name="Mannhaupt G."/>
            <person name="Guldener U."/>
            <person name="Munsterkotter M."/>
            <person name="Haase D."/>
            <person name="Oesterheld M."/>
            <person name="Mewes H.W."/>
            <person name="Mauceli E.W."/>
            <person name="DeCaprio D."/>
            <person name="Wade C.M."/>
            <person name="Butler J."/>
            <person name="Young S."/>
            <person name="Jaffe D.B."/>
            <person name="Calvo S."/>
            <person name="Nusbaum C."/>
            <person name="Galagan J."/>
            <person name="Birren B.W."/>
        </authorList>
    </citation>
    <scope>NUCLEOTIDE SEQUENCE [LARGE SCALE GENOMIC DNA]</scope>
    <source>
        <strain evidence="3">DSM 14603 / FGSC 9021 / UM521</strain>
    </source>
</reference>
<dbReference type="PANTHER" id="PTHR15410:SF2">
    <property type="entry name" value="HIRA-INTERACTING PROTEIN 3"/>
    <property type="match status" value="1"/>
</dbReference>
<evidence type="ECO:0000313" key="2">
    <source>
        <dbReference type="EMBL" id="KIS70302.1"/>
    </source>
</evidence>
<sequence length="361" mass="39615">MSLPSDSELVEQVRLILVKAYETVSVGQHTKRKIREILTDHFGVDLNCIKKKLYRIIEEQNEIVSAEFDVRDDYVPHTHSDVKADVFSKPKSSLRTEDDRDRSANVGSKRNQPSSDVEQDNTKHDAEPDKVIAAIAAAAAAAAAASGTARPESGYMSQEFSELEDDAPQLRKKARRTTSKSAASTKRNATASSSKAGSGEAEQRLARLKKLVTECGVRKQWKKLYLDAGVSESDLRGQCNIVQGVLKDLGMTGKGSLEQAKKIRAQREFADELAALQENQVLHSARRQSSTRRGPTHTLTNANNAQNSSSQSTNLQHHSSFKKISRKIPLSDSDDSQDHPPAQTKAFKSSLASFAADLNSD</sequence>
<name>A0A0D1CAC9_MYCMD</name>
<dbReference type="Proteomes" id="UP000000561">
    <property type="component" value="Chromosome 3"/>
</dbReference>
<feature type="compositionally biased region" description="Polar residues" evidence="1">
    <location>
        <begin position="105"/>
        <end position="116"/>
    </location>
</feature>
<feature type="region of interest" description="Disordered" evidence="1">
    <location>
        <begin position="149"/>
        <end position="201"/>
    </location>
</feature>
<dbReference type="STRING" id="237631.A0A0D1CAC9"/>
<feature type="region of interest" description="Disordered" evidence="1">
    <location>
        <begin position="280"/>
        <end position="347"/>
    </location>
</feature>
<dbReference type="GO" id="GO:0005634">
    <property type="term" value="C:nucleus"/>
    <property type="evidence" value="ECO:0000318"/>
    <property type="project" value="GO_Central"/>
</dbReference>
<feature type="compositionally biased region" description="Polar residues" evidence="1">
    <location>
        <begin position="179"/>
        <end position="188"/>
    </location>
</feature>
<evidence type="ECO:0000256" key="1">
    <source>
        <dbReference type="SAM" id="MobiDB-lite"/>
    </source>
</evidence>